<name>A0A103XSZ5_CYNCS</name>
<keyword evidence="4" id="KW-1185">Reference proteome</keyword>
<dbReference type="STRING" id="59895.A0A103XSZ5"/>
<keyword evidence="1" id="KW-0863">Zinc-finger</keyword>
<dbReference type="InterPro" id="IPR007527">
    <property type="entry name" value="Znf_SWIM"/>
</dbReference>
<dbReference type="Gramene" id="KVH96315">
    <property type="protein sequence ID" value="KVH96315"/>
    <property type="gene ID" value="Ccrd_001608"/>
</dbReference>
<organism evidence="3 4">
    <name type="scientific">Cynara cardunculus var. scolymus</name>
    <name type="common">Globe artichoke</name>
    <name type="synonym">Cynara scolymus</name>
    <dbReference type="NCBI Taxonomy" id="59895"/>
    <lineage>
        <taxon>Eukaryota</taxon>
        <taxon>Viridiplantae</taxon>
        <taxon>Streptophyta</taxon>
        <taxon>Embryophyta</taxon>
        <taxon>Tracheophyta</taxon>
        <taxon>Spermatophyta</taxon>
        <taxon>Magnoliopsida</taxon>
        <taxon>eudicotyledons</taxon>
        <taxon>Gunneridae</taxon>
        <taxon>Pentapetalae</taxon>
        <taxon>asterids</taxon>
        <taxon>campanulids</taxon>
        <taxon>Asterales</taxon>
        <taxon>Asteraceae</taxon>
        <taxon>Carduoideae</taxon>
        <taxon>Cardueae</taxon>
        <taxon>Carduinae</taxon>
        <taxon>Cynara</taxon>
    </lineage>
</organism>
<dbReference type="AlphaFoldDB" id="A0A103XSZ5"/>
<accession>A0A103XSZ5</accession>
<comment type="caution">
    <text evidence="3">The sequence shown here is derived from an EMBL/GenBank/DDBJ whole genome shotgun (WGS) entry which is preliminary data.</text>
</comment>
<keyword evidence="1" id="KW-0479">Metal-binding</keyword>
<dbReference type="GO" id="GO:0008270">
    <property type="term" value="F:zinc ion binding"/>
    <property type="evidence" value="ECO:0007669"/>
    <property type="project" value="UniProtKB-KW"/>
</dbReference>
<evidence type="ECO:0000313" key="3">
    <source>
        <dbReference type="EMBL" id="KVH96315.1"/>
    </source>
</evidence>
<evidence type="ECO:0000256" key="1">
    <source>
        <dbReference type="PROSITE-ProRule" id="PRU00325"/>
    </source>
</evidence>
<protein>
    <submittedName>
        <fullName evidence="3">Zinc finger, SWIM-type</fullName>
    </submittedName>
</protein>
<evidence type="ECO:0000259" key="2">
    <source>
        <dbReference type="PROSITE" id="PS50966"/>
    </source>
</evidence>
<gene>
    <name evidence="3" type="ORF">Ccrd_001608</name>
</gene>
<keyword evidence="1" id="KW-0862">Zinc</keyword>
<dbReference type="Proteomes" id="UP000243975">
    <property type="component" value="Unassembled WGS sequence"/>
</dbReference>
<evidence type="ECO:0000313" key="4">
    <source>
        <dbReference type="Proteomes" id="UP000243975"/>
    </source>
</evidence>
<sequence>MVFVPFTAVDNHNCNVVVGSALLERHACEIYTRSVFFEVQTKIHRAPWTCSIKSVNSNEEAETYLIEHLDKRDEKIAEYKVVRNLKESTVVCSCNHIGRHGYLCRHVFKVLQNAGFESIPEEYILRRWRRDLIHIELQNSCQRICD</sequence>
<dbReference type="PANTHER" id="PTHR47718">
    <property type="entry name" value="OS01G0519700 PROTEIN"/>
    <property type="match status" value="1"/>
</dbReference>
<reference evidence="3 4" key="1">
    <citation type="journal article" date="2016" name="Sci. Rep.">
        <title>The genome sequence of the outbreeding globe artichoke constructed de novo incorporating a phase-aware low-pass sequencing strategy of F1 progeny.</title>
        <authorList>
            <person name="Scaglione D."/>
            <person name="Reyes-Chin-Wo S."/>
            <person name="Acquadro A."/>
            <person name="Froenicke L."/>
            <person name="Portis E."/>
            <person name="Beitel C."/>
            <person name="Tirone M."/>
            <person name="Mauro R."/>
            <person name="Lo Monaco A."/>
            <person name="Mauromicale G."/>
            <person name="Faccioli P."/>
            <person name="Cattivelli L."/>
            <person name="Rieseberg L."/>
            <person name="Michelmore R."/>
            <person name="Lanteri S."/>
        </authorList>
    </citation>
    <scope>NUCLEOTIDE SEQUENCE [LARGE SCALE GENOMIC DNA]</scope>
    <source>
        <strain evidence="3">2C</strain>
    </source>
</reference>
<dbReference type="EMBL" id="LEKV01004335">
    <property type="protein sequence ID" value="KVH96315.1"/>
    <property type="molecule type" value="Genomic_DNA"/>
</dbReference>
<feature type="non-terminal residue" evidence="3">
    <location>
        <position position="146"/>
    </location>
</feature>
<dbReference type="OMA" id="IHRAPWT"/>
<feature type="domain" description="SWIM-type" evidence="2">
    <location>
        <begin position="79"/>
        <end position="115"/>
    </location>
</feature>
<proteinExistence type="predicted"/>
<dbReference type="PROSITE" id="PS50966">
    <property type="entry name" value="ZF_SWIM"/>
    <property type="match status" value="1"/>
</dbReference>
<dbReference type="PANTHER" id="PTHR47718:SF12">
    <property type="entry name" value="PROTEIN FAR1-RELATED SEQUENCE"/>
    <property type="match status" value="1"/>
</dbReference>